<dbReference type="KEGG" id="gtt:GUITHDRAFT_114525"/>
<dbReference type="Proteomes" id="UP000011087">
    <property type="component" value="Unassembled WGS sequence"/>
</dbReference>
<gene>
    <name evidence="5" type="ORF">GUITHDRAFT_114525</name>
</gene>
<dbReference type="PANTHER" id="PTHR46434:SF1">
    <property type="entry name" value="GENETIC INTERACTOR OF PROHIBITINS 3, MITOCHONDRIAL"/>
    <property type="match status" value="1"/>
</dbReference>
<protein>
    <submittedName>
        <fullName evidence="5 6">Uncharacterized protein</fullName>
    </submittedName>
</protein>
<dbReference type="eggNOG" id="KOG1249">
    <property type="taxonomic scope" value="Eukaryota"/>
</dbReference>
<feature type="compositionally biased region" description="Basic residues" evidence="2">
    <location>
        <begin position="564"/>
        <end position="574"/>
    </location>
</feature>
<dbReference type="AlphaFoldDB" id="L1ITX6"/>
<dbReference type="InterPro" id="IPR027417">
    <property type="entry name" value="P-loop_NTPase"/>
</dbReference>
<dbReference type="GO" id="GO:0005525">
    <property type="term" value="F:GTP binding"/>
    <property type="evidence" value="ECO:0007669"/>
    <property type="project" value="InterPro"/>
</dbReference>
<evidence type="ECO:0000259" key="3">
    <source>
        <dbReference type="Pfam" id="PF01926"/>
    </source>
</evidence>
<reference evidence="6" key="3">
    <citation type="submission" date="2016-03" db="UniProtKB">
        <authorList>
            <consortium name="EnsemblProtists"/>
        </authorList>
    </citation>
    <scope>IDENTIFICATION</scope>
</reference>
<dbReference type="InterPro" id="IPR048422">
    <property type="entry name" value="NOA1/YqeH-like_C"/>
</dbReference>
<reference evidence="7" key="2">
    <citation type="submission" date="2012-11" db="EMBL/GenBank/DDBJ databases">
        <authorList>
            <person name="Kuo A."/>
            <person name="Curtis B.A."/>
            <person name="Tanifuji G."/>
            <person name="Burki F."/>
            <person name="Gruber A."/>
            <person name="Irimia M."/>
            <person name="Maruyama S."/>
            <person name="Arias M.C."/>
            <person name="Ball S.G."/>
            <person name="Gile G.H."/>
            <person name="Hirakawa Y."/>
            <person name="Hopkins J.F."/>
            <person name="Rensing S.A."/>
            <person name="Schmutz J."/>
            <person name="Symeonidi A."/>
            <person name="Elias M."/>
            <person name="Eveleigh R.J."/>
            <person name="Herman E.K."/>
            <person name="Klute M.J."/>
            <person name="Nakayama T."/>
            <person name="Obornik M."/>
            <person name="Reyes-Prieto A."/>
            <person name="Armbrust E.V."/>
            <person name="Aves S.J."/>
            <person name="Beiko R.G."/>
            <person name="Coutinho P."/>
            <person name="Dacks J.B."/>
            <person name="Durnford D.G."/>
            <person name="Fast N.M."/>
            <person name="Green B.R."/>
            <person name="Grisdale C."/>
            <person name="Hempe F."/>
            <person name="Henrissat B."/>
            <person name="Hoppner M.P."/>
            <person name="Ishida K.-I."/>
            <person name="Kim E."/>
            <person name="Koreny L."/>
            <person name="Kroth P.G."/>
            <person name="Liu Y."/>
            <person name="Malik S.-B."/>
            <person name="Maier U.G."/>
            <person name="McRose D."/>
            <person name="Mock T."/>
            <person name="Neilson J.A."/>
            <person name="Onodera N.T."/>
            <person name="Poole A.M."/>
            <person name="Pritham E.J."/>
            <person name="Richards T.A."/>
            <person name="Rocap G."/>
            <person name="Roy S.W."/>
            <person name="Sarai C."/>
            <person name="Schaack S."/>
            <person name="Shirato S."/>
            <person name="Slamovits C.H."/>
            <person name="Spencer D.F."/>
            <person name="Suzuki S."/>
            <person name="Worden A.Z."/>
            <person name="Zauner S."/>
            <person name="Barry K."/>
            <person name="Bell C."/>
            <person name="Bharti A.K."/>
            <person name="Crow J.A."/>
            <person name="Grimwood J."/>
            <person name="Kramer R."/>
            <person name="Lindquist E."/>
            <person name="Lucas S."/>
            <person name="Salamov A."/>
            <person name="McFadden G.I."/>
            <person name="Lane C.E."/>
            <person name="Keeling P.J."/>
            <person name="Gray M.W."/>
            <person name="Grigoriev I.V."/>
            <person name="Archibald J.M."/>
        </authorList>
    </citation>
    <scope>NUCLEOTIDE SEQUENCE</scope>
    <source>
        <strain evidence="7">CCMP2712</strain>
    </source>
</reference>
<dbReference type="EMBL" id="JH993040">
    <property type="protein sequence ID" value="EKX39324.1"/>
    <property type="molecule type" value="Genomic_DNA"/>
</dbReference>
<dbReference type="PaxDb" id="55529-EKX39324"/>
<dbReference type="GO" id="GO:0009507">
    <property type="term" value="C:chloroplast"/>
    <property type="evidence" value="ECO:0007669"/>
    <property type="project" value="UniProtKB-SubCell"/>
</dbReference>
<dbReference type="STRING" id="905079.L1ITX6"/>
<organism evidence="5">
    <name type="scientific">Guillardia theta (strain CCMP2712)</name>
    <name type="common">Cryptophyte</name>
    <dbReference type="NCBI Taxonomy" id="905079"/>
    <lineage>
        <taxon>Eukaryota</taxon>
        <taxon>Cryptophyceae</taxon>
        <taxon>Pyrenomonadales</taxon>
        <taxon>Geminigeraceae</taxon>
        <taxon>Guillardia</taxon>
    </lineage>
</organism>
<feature type="compositionally biased region" description="Basic and acidic residues" evidence="2">
    <location>
        <begin position="318"/>
        <end position="332"/>
    </location>
</feature>
<comment type="subcellular location">
    <subcellularLocation>
        <location evidence="1">Plastid</location>
        <location evidence="1">Chloroplast</location>
    </subcellularLocation>
</comment>
<evidence type="ECO:0000313" key="5">
    <source>
        <dbReference type="EMBL" id="EKX39324.1"/>
    </source>
</evidence>
<dbReference type="Pfam" id="PF01926">
    <property type="entry name" value="MMR_HSR1"/>
    <property type="match status" value="1"/>
</dbReference>
<feature type="region of interest" description="Disordered" evidence="2">
    <location>
        <begin position="532"/>
        <end position="574"/>
    </location>
</feature>
<feature type="region of interest" description="Disordered" evidence="2">
    <location>
        <begin position="298"/>
        <end position="332"/>
    </location>
</feature>
<dbReference type="EnsemblProtists" id="EKX39324">
    <property type="protein sequence ID" value="EKX39324"/>
    <property type="gene ID" value="GUITHDRAFT_114525"/>
</dbReference>
<dbReference type="InterPro" id="IPR050896">
    <property type="entry name" value="Mito_lipid_metab_GTPase"/>
</dbReference>
<feature type="compositionally biased region" description="Acidic residues" evidence="2">
    <location>
        <begin position="298"/>
        <end position="308"/>
    </location>
</feature>
<name>L1ITX6_GUITC</name>
<feature type="domain" description="NOA1/YqeH-like C-terminal" evidence="4">
    <location>
        <begin position="429"/>
        <end position="525"/>
    </location>
</feature>
<dbReference type="PANTHER" id="PTHR46434">
    <property type="entry name" value="GENETIC INTERACTOR OF PROHIBITINS 3, MITOCHONDRIAL"/>
    <property type="match status" value="1"/>
</dbReference>
<keyword evidence="7" id="KW-1185">Reference proteome</keyword>
<dbReference type="SUPFAM" id="SSF52540">
    <property type="entry name" value="P-loop containing nucleoside triphosphate hydrolases"/>
    <property type="match status" value="1"/>
</dbReference>
<feature type="domain" description="G" evidence="3">
    <location>
        <begin position="204"/>
        <end position="231"/>
    </location>
</feature>
<dbReference type="InterPro" id="IPR006073">
    <property type="entry name" value="GTP-bd"/>
</dbReference>
<dbReference type="Gene3D" id="3.40.50.300">
    <property type="entry name" value="P-loop containing nucleotide triphosphate hydrolases"/>
    <property type="match status" value="1"/>
</dbReference>
<dbReference type="GeneID" id="17296088"/>
<feature type="region of interest" description="Disordered" evidence="2">
    <location>
        <begin position="251"/>
        <end position="282"/>
    </location>
</feature>
<evidence type="ECO:0000313" key="7">
    <source>
        <dbReference type="Proteomes" id="UP000011087"/>
    </source>
</evidence>
<dbReference type="HOGENOM" id="CLU_017878_0_2_1"/>
<dbReference type="RefSeq" id="XP_005826304.1">
    <property type="nucleotide sequence ID" value="XM_005826247.1"/>
</dbReference>
<reference evidence="5 7" key="1">
    <citation type="journal article" date="2012" name="Nature">
        <title>Algal genomes reveal evolutionary mosaicism and the fate of nucleomorphs.</title>
        <authorList>
            <consortium name="DOE Joint Genome Institute"/>
            <person name="Curtis B.A."/>
            <person name="Tanifuji G."/>
            <person name="Burki F."/>
            <person name="Gruber A."/>
            <person name="Irimia M."/>
            <person name="Maruyama S."/>
            <person name="Arias M.C."/>
            <person name="Ball S.G."/>
            <person name="Gile G.H."/>
            <person name="Hirakawa Y."/>
            <person name="Hopkins J.F."/>
            <person name="Kuo A."/>
            <person name="Rensing S.A."/>
            <person name="Schmutz J."/>
            <person name="Symeonidi A."/>
            <person name="Elias M."/>
            <person name="Eveleigh R.J."/>
            <person name="Herman E.K."/>
            <person name="Klute M.J."/>
            <person name="Nakayama T."/>
            <person name="Obornik M."/>
            <person name="Reyes-Prieto A."/>
            <person name="Armbrust E.V."/>
            <person name="Aves S.J."/>
            <person name="Beiko R.G."/>
            <person name="Coutinho P."/>
            <person name="Dacks J.B."/>
            <person name="Durnford D.G."/>
            <person name="Fast N.M."/>
            <person name="Green B.R."/>
            <person name="Grisdale C.J."/>
            <person name="Hempel F."/>
            <person name="Henrissat B."/>
            <person name="Hoppner M.P."/>
            <person name="Ishida K."/>
            <person name="Kim E."/>
            <person name="Koreny L."/>
            <person name="Kroth P.G."/>
            <person name="Liu Y."/>
            <person name="Malik S.B."/>
            <person name="Maier U.G."/>
            <person name="McRose D."/>
            <person name="Mock T."/>
            <person name="Neilson J.A."/>
            <person name="Onodera N.T."/>
            <person name="Poole A.M."/>
            <person name="Pritham E.J."/>
            <person name="Richards T.A."/>
            <person name="Rocap G."/>
            <person name="Roy S.W."/>
            <person name="Sarai C."/>
            <person name="Schaack S."/>
            <person name="Shirato S."/>
            <person name="Slamovits C.H."/>
            <person name="Spencer D.F."/>
            <person name="Suzuki S."/>
            <person name="Worden A.Z."/>
            <person name="Zauner S."/>
            <person name="Barry K."/>
            <person name="Bell C."/>
            <person name="Bharti A.K."/>
            <person name="Crow J.A."/>
            <person name="Grimwood J."/>
            <person name="Kramer R."/>
            <person name="Lindquist E."/>
            <person name="Lucas S."/>
            <person name="Salamov A."/>
            <person name="McFadden G.I."/>
            <person name="Lane C.E."/>
            <person name="Keeling P.J."/>
            <person name="Gray M.W."/>
            <person name="Grigoriev I.V."/>
            <person name="Archibald J.M."/>
        </authorList>
    </citation>
    <scope>NUCLEOTIDE SEQUENCE</scope>
    <source>
        <strain evidence="5 7">CCMP2712</strain>
    </source>
</reference>
<evidence type="ECO:0000256" key="1">
    <source>
        <dbReference type="ARBA" id="ARBA00004229"/>
    </source>
</evidence>
<dbReference type="Pfam" id="PF21516">
    <property type="entry name" value="YqeH-like_C"/>
    <property type="match status" value="1"/>
</dbReference>
<accession>L1ITX6</accession>
<dbReference type="OMA" id="ARGNVWA"/>
<sequence length="574" mass="63178">MDFIEKELKVKPTSSKSSVDSDEVLGAFDNALDEWFGLGTGARGVFRKKAKEGFCPGCGCKLQSSSSSAPGYVPESKTGQEKVVCVRCYNLQHYGKVNPDLTAQNAKYTEVSPAAFRSILAPLKKQSCIVCYVVDIFDFHGTFLPDLKEIVGRDRVKQWVREEAKILGDYLIVDVVLISAASGYGVKLLEQQLRAWSSKRKQNIYIVGAANVGKSTLVNRLLAGDFSQVGEAKVKIRGKLVEDEEELRSLGVDLPAHAAPPAAEDGKEEDSKEVQESAGAGKLQTFKMPDDFKLDLGEDEEDEEEEEKEGGAELAQDFEYKDKRKLQKTERDHRTRVLRGMQGGVTTSSLPGTTLDLTELDLGNGYSMFDTPGLIVPSQLTNMLTMEELAVALPQHKVEHVTYRIPAGTCVHLGAFVRIELLTDKPFFFTIFVSNLVTIHVGKTSKAEEFRWAQVGRMLKPPMTSERLKAVGELEETILDDYGDSWDVACTDIVIAGFGWVALTGIGPVRVRVLAPKGVGVTRRSPLMPFEARTSTESYSGGGDKKGNSRRTKKLTLPGNMKLSRGRNTGKKMY</sequence>
<evidence type="ECO:0000256" key="2">
    <source>
        <dbReference type="SAM" id="MobiDB-lite"/>
    </source>
</evidence>
<dbReference type="OrthoDB" id="1696305at2759"/>
<proteinExistence type="predicted"/>
<evidence type="ECO:0000313" key="6">
    <source>
        <dbReference type="EnsemblProtists" id="EKX39324"/>
    </source>
</evidence>
<evidence type="ECO:0000259" key="4">
    <source>
        <dbReference type="Pfam" id="PF21516"/>
    </source>
</evidence>